<feature type="region of interest" description="Disordered" evidence="1">
    <location>
        <begin position="788"/>
        <end position="843"/>
    </location>
</feature>
<reference evidence="2" key="1">
    <citation type="submission" date="2023-06" db="EMBL/GenBank/DDBJ databases">
        <title>Genome-scale phylogeny and comparative genomics of the fungal order Sordariales.</title>
        <authorList>
            <consortium name="Lawrence Berkeley National Laboratory"/>
            <person name="Hensen N."/>
            <person name="Bonometti L."/>
            <person name="Westerberg I."/>
            <person name="Brannstrom I.O."/>
            <person name="Guillou S."/>
            <person name="Cros-Aarteil S."/>
            <person name="Calhoun S."/>
            <person name="Haridas S."/>
            <person name="Kuo A."/>
            <person name="Mondo S."/>
            <person name="Pangilinan J."/>
            <person name="Riley R."/>
            <person name="Labutti K."/>
            <person name="Andreopoulos B."/>
            <person name="Lipzen A."/>
            <person name="Chen C."/>
            <person name="Yanf M."/>
            <person name="Daum C."/>
            <person name="Ng V."/>
            <person name="Clum A."/>
            <person name="Steindorff A."/>
            <person name="Ohm R."/>
            <person name="Martin F."/>
            <person name="Silar P."/>
            <person name="Natvig D."/>
            <person name="Lalanne C."/>
            <person name="Gautier V."/>
            <person name="Ament-Velasquez S.L."/>
            <person name="Kruys A."/>
            <person name="Hutchinson M.I."/>
            <person name="Powell A.J."/>
            <person name="Barry K."/>
            <person name="Miller A.N."/>
            <person name="Grigoriev I.V."/>
            <person name="Debuchy R."/>
            <person name="Gladieux P."/>
            <person name="Thoren M.H."/>
            <person name="Johannesson H."/>
        </authorList>
    </citation>
    <scope>NUCLEOTIDE SEQUENCE</scope>
    <source>
        <strain evidence="2">SMH2532-1</strain>
    </source>
</reference>
<accession>A0AA39YPD9</accession>
<feature type="compositionally biased region" description="Basic and acidic residues" evidence="1">
    <location>
        <begin position="239"/>
        <end position="266"/>
    </location>
</feature>
<feature type="region of interest" description="Disordered" evidence="1">
    <location>
        <begin position="239"/>
        <end position="542"/>
    </location>
</feature>
<feature type="region of interest" description="Disordered" evidence="1">
    <location>
        <begin position="863"/>
        <end position="884"/>
    </location>
</feature>
<comment type="caution">
    <text evidence="2">The sequence shown here is derived from an EMBL/GenBank/DDBJ whole genome shotgun (WGS) entry which is preliminary data.</text>
</comment>
<feature type="compositionally biased region" description="Polar residues" evidence="1">
    <location>
        <begin position="37"/>
        <end position="55"/>
    </location>
</feature>
<protein>
    <submittedName>
        <fullName evidence="2">Uncharacterized protein</fullName>
    </submittedName>
</protein>
<feature type="compositionally biased region" description="Polar residues" evidence="1">
    <location>
        <begin position="665"/>
        <end position="674"/>
    </location>
</feature>
<name>A0AA39YPD9_9PEZI</name>
<dbReference type="EMBL" id="JAULSV010000001">
    <property type="protein sequence ID" value="KAK0656264.1"/>
    <property type="molecule type" value="Genomic_DNA"/>
</dbReference>
<feature type="compositionally biased region" description="Basic and acidic residues" evidence="1">
    <location>
        <begin position="516"/>
        <end position="526"/>
    </location>
</feature>
<organism evidence="2 3">
    <name type="scientific">Cercophora newfieldiana</name>
    <dbReference type="NCBI Taxonomy" id="92897"/>
    <lineage>
        <taxon>Eukaryota</taxon>
        <taxon>Fungi</taxon>
        <taxon>Dikarya</taxon>
        <taxon>Ascomycota</taxon>
        <taxon>Pezizomycotina</taxon>
        <taxon>Sordariomycetes</taxon>
        <taxon>Sordariomycetidae</taxon>
        <taxon>Sordariales</taxon>
        <taxon>Lasiosphaeriaceae</taxon>
        <taxon>Cercophora</taxon>
    </lineage>
</organism>
<evidence type="ECO:0000313" key="2">
    <source>
        <dbReference type="EMBL" id="KAK0656264.1"/>
    </source>
</evidence>
<feature type="compositionally biased region" description="Polar residues" evidence="1">
    <location>
        <begin position="488"/>
        <end position="497"/>
    </location>
</feature>
<feature type="compositionally biased region" description="Low complexity" evidence="1">
    <location>
        <begin position="574"/>
        <end position="583"/>
    </location>
</feature>
<evidence type="ECO:0000256" key="1">
    <source>
        <dbReference type="SAM" id="MobiDB-lite"/>
    </source>
</evidence>
<dbReference type="Proteomes" id="UP001174936">
    <property type="component" value="Unassembled WGS sequence"/>
</dbReference>
<feature type="compositionally biased region" description="Polar residues" evidence="1">
    <location>
        <begin position="378"/>
        <end position="394"/>
    </location>
</feature>
<keyword evidence="3" id="KW-1185">Reference proteome</keyword>
<feature type="region of interest" description="Disordered" evidence="1">
    <location>
        <begin position="568"/>
        <end position="726"/>
    </location>
</feature>
<feature type="compositionally biased region" description="Polar residues" evidence="1">
    <location>
        <begin position="466"/>
        <end position="475"/>
    </location>
</feature>
<gene>
    <name evidence="2" type="ORF">B0T16DRAFT_398953</name>
</gene>
<sequence>MVSFFGLKFGDKKKKSESKNAGSKHLQGWEIIDRGLDTTTNKPNQRPDTALSQDFRSPYGQRNLGHGNLAASSMLNLRSDHGRKGSMSSLKFQAHASDANIRTRFAAHNGSSTSLAAPAPAFGSRFRAANGSSSSLAAPGPGFSSRLGAKNASSISLVLPAPVARPSTSAGGSRGNEWGSPRDAHFLRSPVSGPPTPKSPLGDMQLPLTPRSETDNSSVFGEEADDMVENIMASVQEKIAKEKATAAEKRREMPRLGSEEERRRGSEAAPAMKASPEAHVPTSPGPVFRGNADQRPSSRGGLRAPPGPVTTAEPIFRGNFDNLTRPGSRGGVAIDAMGPPQHGPPTQQLPQPPSQAGHRRGSPANAHSAFLSRAPIRANSSDPDAELRSNSNGNIRARRLNSDDETSGAQQSQSLALAGSRINTPVQEFRSQSPAGHSPVSRAAAQQDFRPHSPIRSSAIPRGLSATGSRSQSPAPSILGLNGYRRQGSGTSVQSPAFNEPTLRDLMAQSPEPMTYDERPGSRSSDEGGVIEQYARPVIQSVQARRDTLTLNSPRRVSLSMEIEELEKSLAHAQKSQQQSQQQSREKEQHDDSSRASMTSSFYSEEAEENTEPVVTLQPAPLRSSPPLGNEVEQNMFPSRELSPMRGSFILRRGPRRPTLDEYGATTSQRTATSRPYAPASGSISPAPRSAISPSPRSGTLQFHQPNRTLSPAPTLDPPPSRQRPTVSTVIDAGFKFDFGPNIPPTPDSATWPLVSPCSPTPPTEEPVSQQDAGALQQKVPPPLQFDFSPDGYSRDPALWTPPPPRSTGQNPAMSSGRPSVLQGPALMPPGVGPPSRSRTPVDGIGAEEAAAAAAALGVGLARGPSMRADPRRHRVDEFGTGFI</sequence>
<feature type="region of interest" description="Disordered" evidence="1">
    <location>
        <begin position="1"/>
        <end position="63"/>
    </location>
</feature>
<feature type="compositionally biased region" description="Polar residues" evidence="1">
    <location>
        <begin position="700"/>
        <end position="712"/>
    </location>
</feature>
<feature type="compositionally biased region" description="Low complexity" evidence="1">
    <location>
        <begin position="678"/>
        <end position="699"/>
    </location>
</feature>
<dbReference type="AlphaFoldDB" id="A0AA39YPD9"/>
<feature type="compositionally biased region" description="Basic and acidic residues" evidence="1">
    <location>
        <begin position="584"/>
        <end position="594"/>
    </location>
</feature>
<evidence type="ECO:0000313" key="3">
    <source>
        <dbReference type="Proteomes" id="UP001174936"/>
    </source>
</evidence>
<feature type="region of interest" description="Disordered" evidence="1">
    <location>
        <begin position="738"/>
        <end position="775"/>
    </location>
</feature>
<feature type="region of interest" description="Disordered" evidence="1">
    <location>
        <begin position="163"/>
        <end position="220"/>
    </location>
</feature>
<feature type="compositionally biased region" description="Polar residues" evidence="1">
    <location>
        <begin position="407"/>
        <end position="435"/>
    </location>
</feature>
<feature type="compositionally biased region" description="Polar residues" evidence="1">
    <location>
        <begin position="807"/>
        <end position="818"/>
    </location>
</feature>
<proteinExistence type="predicted"/>